<dbReference type="SUPFAM" id="SSF52540">
    <property type="entry name" value="P-loop containing nucleoside triphosphate hydrolases"/>
    <property type="match status" value="1"/>
</dbReference>
<dbReference type="PROSITE" id="PS00211">
    <property type="entry name" value="ABC_TRANSPORTER_1"/>
    <property type="match status" value="1"/>
</dbReference>
<dbReference type="Pfam" id="PF00005">
    <property type="entry name" value="ABC_tran"/>
    <property type="match status" value="1"/>
</dbReference>
<gene>
    <name evidence="6" type="ORF">GCM10009107_42450</name>
</gene>
<reference evidence="6 7" key="1">
    <citation type="journal article" date="2019" name="Int. J. Syst. Evol. Microbiol.">
        <title>The Global Catalogue of Microorganisms (GCM) 10K type strain sequencing project: providing services to taxonomists for standard genome sequencing and annotation.</title>
        <authorList>
            <consortium name="The Broad Institute Genomics Platform"/>
            <consortium name="The Broad Institute Genome Sequencing Center for Infectious Disease"/>
            <person name="Wu L."/>
            <person name="Ma J."/>
        </authorList>
    </citation>
    <scope>NUCLEOTIDE SEQUENCE [LARGE SCALE GENOMIC DNA]</scope>
    <source>
        <strain evidence="6 7">JCM 15503</strain>
    </source>
</reference>
<protein>
    <submittedName>
        <fullName evidence="6">ABC transporter ATP-binding protein</fullName>
    </submittedName>
</protein>
<dbReference type="CDD" id="cd03220">
    <property type="entry name" value="ABC_KpsT_Wzt"/>
    <property type="match status" value="1"/>
</dbReference>
<dbReference type="InterPro" id="IPR027417">
    <property type="entry name" value="P-loop_NTPase"/>
</dbReference>
<comment type="caution">
    <text evidence="6">The sequence shown here is derived from an EMBL/GenBank/DDBJ whole genome shotgun (WGS) entry which is preliminary data.</text>
</comment>
<dbReference type="Gene3D" id="3.40.50.300">
    <property type="entry name" value="P-loop containing nucleotide triphosphate hydrolases"/>
    <property type="match status" value="1"/>
</dbReference>
<keyword evidence="7" id="KW-1185">Reference proteome</keyword>
<keyword evidence="4 6" id="KW-0067">ATP-binding</keyword>
<evidence type="ECO:0000256" key="3">
    <source>
        <dbReference type="ARBA" id="ARBA00022741"/>
    </source>
</evidence>
<accession>A0ABN1KB41</accession>
<dbReference type="InterPro" id="IPR017871">
    <property type="entry name" value="ABC_transporter-like_CS"/>
</dbReference>
<sequence>MIELVNLTKYFPTPTGRHYVFRDLNFTFPDGASIGLMGRNGAGKSTLMSIIAGVVSPDSGRVRTNNTLSWTVGMGGGFQGSLSARDNVRFVCRLYSSSPAETREKVKFVEDFADIGKFFDMPMKTYSSGMRSRVTFGLSMAFEFDYYLIDEGMSAGDPIFKRKAEAVFKDRVKNSNLILVSHVVRDIQNMCDVVVVLEDGQATLYSDVKEGLEIYQSMQQRQKSALGRGPVVPAALPPAAPLPAGADNSLPPATP</sequence>
<dbReference type="EMBL" id="BAAAEW010000026">
    <property type="protein sequence ID" value="GAA0760189.1"/>
    <property type="molecule type" value="Genomic_DNA"/>
</dbReference>
<dbReference type="PROSITE" id="PS50893">
    <property type="entry name" value="ABC_TRANSPORTER_2"/>
    <property type="match status" value="1"/>
</dbReference>
<dbReference type="PANTHER" id="PTHR46743:SF2">
    <property type="entry name" value="TEICHOIC ACIDS EXPORT ATP-BINDING PROTEIN TAGH"/>
    <property type="match status" value="1"/>
</dbReference>
<keyword evidence="3" id="KW-0547">Nucleotide-binding</keyword>
<comment type="similarity">
    <text evidence="1">Belongs to the ABC transporter superfamily.</text>
</comment>
<evidence type="ECO:0000256" key="1">
    <source>
        <dbReference type="ARBA" id="ARBA00005417"/>
    </source>
</evidence>
<dbReference type="Proteomes" id="UP001500279">
    <property type="component" value="Unassembled WGS sequence"/>
</dbReference>
<evidence type="ECO:0000256" key="4">
    <source>
        <dbReference type="ARBA" id="ARBA00022840"/>
    </source>
</evidence>
<dbReference type="InterPro" id="IPR003439">
    <property type="entry name" value="ABC_transporter-like_ATP-bd"/>
</dbReference>
<evidence type="ECO:0000313" key="7">
    <source>
        <dbReference type="Proteomes" id="UP001500279"/>
    </source>
</evidence>
<evidence type="ECO:0000256" key="2">
    <source>
        <dbReference type="ARBA" id="ARBA00022448"/>
    </source>
</evidence>
<dbReference type="GO" id="GO:0005524">
    <property type="term" value="F:ATP binding"/>
    <property type="evidence" value="ECO:0007669"/>
    <property type="project" value="UniProtKB-KW"/>
</dbReference>
<proteinExistence type="inferred from homology"/>
<dbReference type="InterPro" id="IPR050683">
    <property type="entry name" value="Bact_Polysacc_Export_ATP-bd"/>
</dbReference>
<feature type="domain" description="ABC transporter" evidence="5">
    <location>
        <begin position="2"/>
        <end position="224"/>
    </location>
</feature>
<name>A0ABN1KB41_9BURK</name>
<organism evidence="6 7">
    <name type="scientific">Ideonella azotifigens</name>
    <dbReference type="NCBI Taxonomy" id="513160"/>
    <lineage>
        <taxon>Bacteria</taxon>
        <taxon>Pseudomonadati</taxon>
        <taxon>Pseudomonadota</taxon>
        <taxon>Betaproteobacteria</taxon>
        <taxon>Burkholderiales</taxon>
        <taxon>Sphaerotilaceae</taxon>
        <taxon>Ideonella</taxon>
    </lineage>
</organism>
<keyword evidence="2" id="KW-0813">Transport</keyword>
<evidence type="ECO:0000313" key="6">
    <source>
        <dbReference type="EMBL" id="GAA0760189.1"/>
    </source>
</evidence>
<evidence type="ECO:0000259" key="5">
    <source>
        <dbReference type="PROSITE" id="PS50893"/>
    </source>
</evidence>
<dbReference type="InterPro" id="IPR015860">
    <property type="entry name" value="ABC_transpr_TagH-like"/>
</dbReference>
<dbReference type="RefSeq" id="WP_141285536.1">
    <property type="nucleotide sequence ID" value="NZ_BAAAEW010000026.1"/>
</dbReference>
<dbReference type="PANTHER" id="PTHR46743">
    <property type="entry name" value="TEICHOIC ACIDS EXPORT ATP-BINDING PROTEIN TAGH"/>
    <property type="match status" value="1"/>
</dbReference>